<feature type="transmembrane region" description="Helical" evidence="5">
    <location>
        <begin position="118"/>
        <end position="136"/>
    </location>
</feature>
<dbReference type="SUPFAM" id="SSF161084">
    <property type="entry name" value="MAPEG domain-like"/>
    <property type="match status" value="1"/>
</dbReference>
<dbReference type="Proteomes" id="UP000535501">
    <property type="component" value="Unassembled WGS sequence"/>
</dbReference>
<evidence type="ECO:0000256" key="1">
    <source>
        <dbReference type="ARBA" id="ARBA00004370"/>
    </source>
</evidence>
<feature type="transmembrane region" description="Helical" evidence="5">
    <location>
        <begin position="6"/>
        <end position="28"/>
    </location>
</feature>
<organism evidence="6 7">
    <name type="scientific">Pseudorhizobium flavum</name>
    <dbReference type="NCBI Taxonomy" id="1335061"/>
    <lineage>
        <taxon>Bacteria</taxon>
        <taxon>Pseudomonadati</taxon>
        <taxon>Pseudomonadota</taxon>
        <taxon>Alphaproteobacteria</taxon>
        <taxon>Hyphomicrobiales</taxon>
        <taxon>Rhizobiaceae</taxon>
        <taxon>Rhizobium/Agrobacterium group</taxon>
        <taxon>Pseudorhizobium</taxon>
    </lineage>
</organism>
<comment type="caution">
    <text evidence="6">The sequence shown here is derived from an EMBL/GenBank/DDBJ whole genome shotgun (WGS) entry which is preliminary data.</text>
</comment>
<evidence type="ECO:0000256" key="5">
    <source>
        <dbReference type="SAM" id="Phobius"/>
    </source>
</evidence>
<keyword evidence="4 5" id="KW-0472">Membrane</keyword>
<evidence type="ECO:0000313" key="6">
    <source>
        <dbReference type="EMBL" id="MBB6180113.1"/>
    </source>
</evidence>
<dbReference type="Gene3D" id="1.20.120.550">
    <property type="entry name" value="Membrane associated eicosanoid/glutathione metabolism-like domain"/>
    <property type="match status" value="1"/>
</dbReference>
<evidence type="ECO:0000256" key="4">
    <source>
        <dbReference type="ARBA" id="ARBA00023136"/>
    </source>
</evidence>
<sequence length="137" mass="14796">MDPASANATHLVIVLCLSVVLLFFHVLLQGMLATRELGSAWNAGPRDEERQPQGVLPGRAARASKNFQETYPAFIGLLLALAFMGDPSGVGIAGAWTWLIARIVYIPLYLAGVPYIRSLAWLVSVVGLVVMMATLLF</sequence>
<keyword evidence="3 5" id="KW-1133">Transmembrane helix</keyword>
<dbReference type="PANTHER" id="PTHR35371">
    <property type="entry name" value="INNER MEMBRANE PROTEIN"/>
    <property type="match status" value="1"/>
</dbReference>
<keyword evidence="7" id="KW-1185">Reference proteome</keyword>
<dbReference type="AlphaFoldDB" id="A0A7W9YXA9"/>
<accession>A0A7W9YXA9</accession>
<dbReference type="Pfam" id="PF01124">
    <property type="entry name" value="MAPEG"/>
    <property type="match status" value="1"/>
</dbReference>
<feature type="transmembrane region" description="Helical" evidence="5">
    <location>
        <begin position="91"/>
        <end position="111"/>
    </location>
</feature>
<dbReference type="PANTHER" id="PTHR35371:SF1">
    <property type="entry name" value="BLR7753 PROTEIN"/>
    <property type="match status" value="1"/>
</dbReference>
<dbReference type="RefSeq" id="WP_077549351.1">
    <property type="nucleotide sequence ID" value="NZ_CANLQM010000002.1"/>
</dbReference>
<name>A0A7W9YXA9_9HYPH</name>
<protein>
    <submittedName>
        <fullName evidence="6">Putative MAPEG superfamily protein</fullName>
    </submittedName>
</protein>
<dbReference type="EMBL" id="JACHEJ010000004">
    <property type="protein sequence ID" value="MBB6180113.1"/>
    <property type="molecule type" value="Genomic_DNA"/>
</dbReference>
<keyword evidence="2 5" id="KW-0812">Transmembrane</keyword>
<comment type="subcellular location">
    <subcellularLocation>
        <location evidence="1">Membrane</location>
    </subcellularLocation>
</comment>
<dbReference type="InterPro" id="IPR001129">
    <property type="entry name" value="Membr-assoc_MAPEG"/>
</dbReference>
<dbReference type="GO" id="GO:0016020">
    <property type="term" value="C:membrane"/>
    <property type="evidence" value="ECO:0007669"/>
    <property type="project" value="UniProtKB-SubCell"/>
</dbReference>
<dbReference type="InterPro" id="IPR023352">
    <property type="entry name" value="MAPEG-like_dom_sf"/>
</dbReference>
<evidence type="ECO:0000313" key="7">
    <source>
        <dbReference type="Proteomes" id="UP000535501"/>
    </source>
</evidence>
<reference evidence="6 7" key="1">
    <citation type="submission" date="2020-08" db="EMBL/GenBank/DDBJ databases">
        <title>Genomic Encyclopedia of Type Strains, Phase IV (KMG-IV): sequencing the most valuable type-strain genomes for metagenomic binning, comparative biology and taxonomic classification.</title>
        <authorList>
            <person name="Goeker M."/>
        </authorList>
    </citation>
    <scope>NUCLEOTIDE SEQUENCE [LARGE SCALE GENOMIC DNA]</scope>
    <source>
        <strain evidence="6 7">DSM 102134</strain>
    </source>
</reference>
<evidence type="ECO:0000256" key="3">
    <source>
        <dbReference type="ARBA" id="ARBA00022989"/>
    </source>
</evidence>
<gene>
    <name evidence="6" type="ORF">HNQ75_002088</name>
</gene>
<proteinExistence type="predicted"/>
<evidence type="ECO:0000256" key="2">
    <source>
        <dbReference type="ARBA" id="ARBA00022692"/>
    </source>
</evidence>